<sequence>MAAIRQLPSGKWNVQIRIAGRRPVSSTHLTREKAQAWAKSHEQNHPNQNLDSPQRGRPKINTIAKLAPDYLKEVMTISGKQRGGYEAIMYKLNTLSRYFDNVPIDGITSEAVAGYRSERMGSVAGSTVRLEMQLLSRLLRWAKAEKGIKCEDVVQPVKLPPPGKPREKIIEPLEYKMLLDVISPRIKPIVMLAYETAMRRGEILSVRPNMVNFRLRVIHLTETKNGESRDVPLSSMALSLLKELCDGKDGNQLLFPYVDYTVSQAFRRAAKRIKLSDVCFHSLRHTAITRYAEKGLNTIQLQCISGHKSIGMLARYSHLKASSVADLMG</sequence>
<dbReference type="InterPro" id="IPR050090">
    <property type="entry name" value="Tyrosine_recombinase_XerCD"/>
</dbReference>
<feature type="compositionally biased region" description="Basic and acidic residues" evidence="4">
    <location>
        <begin position="29"/>
        <end position="44"/>
    </location>
</feature>
<dbReference type="CDD" id="cd00796">
    <property type="entry name" value="INT_Rci_Hp1_C"/>
    <property type="match status" value="1"/>
</dbReference>
<evidence type="ECO:0000256" key="2">
    <source>
        <dbReference type="ARBA" id="ARBA00023125"/>
    </source>
</evidence>
<keyword evidence="1" id="KW-0229">DNA integration</keyword>
<dbReference type="InterPro" id="IPR010998">
    <property type="entry name" value="Integrase_recombinase_N"/>
</dbReference>
<dbReference type="SUPFAM" id="SSF56349">
    <property type="entry name" value="DNA breaking-rejoining enzymes"/>
    <property type="match status" value="1"/>
</dbReference>
<comment type="caution">
    <text evidence="6">The sequence shown here is derived from an EMBL/GenBank/DDBJ whole genome shotgun (WGS) entry which is preliminary data.</text>
</comment>
<dbReference type="PANTHER" id="PTHR30349:SF94">
    <property type="entry name" value="INTEGRASE_RECOMBINASE HI_1414-RELATED"/>
    <property type="match status" value="1"/>
</dbReference>
<dbReference type="GO" id="GO:0006310">
    <property type="term" value="P:DNA recombination"/>
    <property type="evidence" value="ECO:0007669"/>
    <property type="project" value="UniProtKB-KW"/>
</dbReference>
<feature type="domain" description="Tyr recombinase" evidence="5">
    <location>
        <begin position="165"/>
        <end position="329"/>
    </location>
</feature>
<evidence type="ECO:0000313" key="6">
    <source>
        <dbReference type="EMBL" id="RWR01348.1"/>
    </source>
</evidence>
<dbReference type="Gene3D" id="1.10.150.130">
    <property type="match status" value="1"/>
</dbReference>
<dbReference type="InterPro" id="IPR013762">
    <property type="entry name" value="Integrase-like_cat_sf"/>
</dbReference>
<proteinExistence type="predicted"/>
<dbReference type="PANTHER" id="PTHR30349">
    <property type="entry name" value="PHAGE INTEGRASE-RELATED"/>
    <property type="match status" value="1"/>
</dbReference>
<dbReference type="RefSeq" id="WP_128178774.1">
    <property type="nucleotide sequence ID" value="NZ_CP071409.1"/>
</dbReference>
<evidence type="ECO:0000256" key="4">
    <source>
        <dbReference type="SAM" id="MobiDB-lite"/>
    </source>
</evidence>
<dbReference type="Proteomes" id="UP000288794">
    <property type="component" value="Unassembled WGS sequence"/>
</dbReference>
<feature type="region of interest" description="Disordered" evidence="4">
    <location>
        <begin position="24"/>
        <end position="57"/>
    </location>
</feature>
<gene>
    <name evidence="6" type="ORF">ED28_14590</name>
</gene>
<dbReference type="InterPro" id="IPR011010">
    <property type="entry name" value="DNA_brk_join_enz"/>
</dbReference>
<dbReference type="EMBL" id="JMEE01000038">
    <property type="protein sequence ID" value="RWR01348.1"/>
    <property type="molecule type" value="Genomic_DNA"/>
</dbReference>
<dbReference type="InterPro" id="IPR002104">
    <property type="entry name" value="Integrase_catalytic"/>
</dbReference>
<organism evidence="6 7">
    <name type="scientific">[Pantoea] beijingensis</name>
    <dbReference type="NCBI Taxonomy" id="1324864"/>
    <lineage>
        <taxon>Bacteria</taxon>
        <taxon>Pseudomonadati</taxon>
        <taxon>Pseudomonadota</taxon>
        <taxon>Gammaproteobacteria</taxon>
        <taxon>Enterobacterales</taxon>
        <taxon>Erwiniaceae</taxon>
        <taxon>Erwinia</taxon>
    </lineage>
</organism>
<keyword evidence="7" id="KW-1185">Reference proteome</keyword>
<dbReference type="Gene3D" id="1.10.443.10">
    <property type="entry name" value="Intergrase catalytic core"/>
    <property type="match status" value="1"/>
</dbReference>
<keyword evidence="2" id="KW-0238">DNA-binding</keyword>
<protein>
    <submittedName>
        <fullName evidence="6">DNA recombinase</fullName>
    </submittedName>
</protein>
<evidence type="ECO:0000313" key="7">
    <source>
        <dbReference type="Proteomes" id="UP000288794"/>
    </source>
</evidence>
<dbReference type="Pfam" id="PF00589">
    <property type="entry name" value="Phage_integrase"/>
    <property type="match status" value="1"/>
</dbReference>
<reference evidence="6 7" key="1">
    <citation type="submission" date="2014-04" db="EMBL/GenBank/DDBJ databases">
        <title>Draft genome sequence of Pantoea beijingensis strain LMG 27579, an emerging pathogen to Pleurotus eryngii with potential industrial application.</title>
        <authorList>
            <person name="Xu F."/>
            <person name="Liu Y."/>
            <person name="Wang S."/>
            <person name="Yin Y."/>
            <person name="Ma Y."/>
            <person name="Zhao S."/>
            <person name="Rong C."/>
        </authorList>
    </citation>
    <scope>NUCLEOTIDE SEQUENCE [LARGE SCALE GENOMIC DNA]</scope>
    <source>
        <strain evidence="6 7">LMG 27579</strain>
    </source>
</reference>
<dbReference type="AlphaFoldDB" id="A0A443IAZ8"/>
<accession>A0A443IAZ8</accession>
<dbReference type="PROSITE" id="PS51898">
    <property type="entry name" value="TYR_RECOMBINASE"/>
    <property type="match status" value="1"/>
</dbReference>
<evidence type="ECO:0000256" key="3">
    <source>
        <dbReference type="ARBA" id="ARBA00023172"/>
    </source>
</evidence>
<dbReference type="GO" id="GO:0015074">
    <property type="term" value="P:DNA integration"/>
    <property type="evidence" value="ECO:0007669"/>
    <property type="project" value="UniProtKB-KW"/>
</dbReference>
<dbReference type="GO" id="GO:0003677">
    <property type="term" value="F:DNA binding"/>
    <property type="evidence" value="ECO:0007669"/>
    <property type="project" value="UniProtKB-KW"/>
</dbReference>
<name>A0A443IAZ8_9GAMM</name>
<keyword evidence="3" id="KW-0233">DNA recombination</keyword>
<evidence type="ECO:0000259" key="5">
    <source>
        <dbReference type="PROSITE" id="PS51898"/>
    </source>
</evidence>
<evidence type="ECO:0000256" key="1">
    <source>
        <dbReference type="ARBA" id="ARBA00022908"/>
    </source>
</evidence>